<dbReference type="CDD" id="cd06260">
    <property type="entry name" value="DUF820-like"/>
    <property type="match status" value="1"/>
</dbReference>
<keyword evidence="2" id="KW-0255">Endonuclease</keyword>
<organism evidence="2 3">
    <name type="scientific">Phytoactinopolyspora mesophila</name>
    <dbReference type="NCBI Taxonomy" id="2650750"/>
    <lineage>
        <taxon>Bacteria</taxon>
        <taxon>Bacillati</taxon>
        <taxon>Actinomycetota</taxon>
        <taxon>Actinomycetes</taxon>
        <taxon>Jiangellales</taxon>
        <taxon>Jiangellaceae</taxon>
        <taxon>Phytoactinopolyspora</taxon>
    </lineage>
</organism>
<keyword evidence="3" id="KW-1185">Reference proteome</keyword>
<name>A0A7K3LX69_9ACTN</name>
<evidence type="ECO:0000313" key="2">
    <source>
        <dbReference type="EMBL" id="NDL55624.1"/>
    </source>
</evidence>
<reference evidence="2 3" key="1">
    <citation type="submission" date="2019-11" db="EMBL/GenBank/DDBJ databases">
        <authorList>
            <person name="Li X.-J."/>
            <person name="Feng X.-M."/>
        </authorList>
    </citation>
    <scope>NUCLEOTIDE SEQUENCE [LARGE SCALE GENOMIC DNA]</scope>
    <source>
        <strain evidence="2 3">XMNu-373</strain>
    </source>
</reference>
<dbReference type="InterPro" id="IPR011335">
    <property type="entry name" value="Restrct_endonuc-II-like"/>
</dbReference>
<comment type="caution">
    <text evidence="2">The sequence shown here is derived from an EMBL/GenBank/DDBJ whole genome shotgun (WGS) entry which is preliminary data.</text>
</comment>
<accession>A0A7K3LX69</accession>
<dbReference type="Pfam" id="PF05685">
    <property type="entry name" value="Uma2"/>
    <property type="match status" value="1"/>
</dbReference>
<proteinExistence type="predicted"/>
<dbReference type="GO" id="GO:0004519">
    <property type="term" value="F:endonuclease activity"/>
    <property type="evidence" value="ECO:0007669"/>
    <property type="project" value="UniProtKB-KW"/>
</dbReference>
<feature type="domain" description="Putative restriction endonuclease" evidence="1">
    <location>
        <begin position="17"/>
        <end position="175"/>
    </location>
</feature>
<dbReference type="SUPFAM" id="SSF52980">
    <property type="entry name" value="Restriction endonuclease-like"/>
    <property type="match status" value="1"/>
</dbReference>
<sequence>MTAMAVMPRVSDDWTVDDLEHLPDDGLQYELVDGMLIVSPAPAPVHQEVVSELCAQLRAVCPKHLKALVAPLDWQPDRHTSLQPDVLVVDRSNIGEKNISRPLALAVEVLSPSTRRKDRVLKFSKYADAGVSSYWVVDPAEPSIETYNLVDGAYTDAGRAQGAESLSLDRPFPITITPASLIDL</sequence>
<dbReference type="AlphaFoldDB" id="A0A7K3LX69"/>
<evidence type="ECO:0000259" key="1">
    <source>
        <dbReference type="Pfam" id="PF05685"/>
    </source>
</evidence>
<dbReference type="EMBL" id="WLZY01000001">
    <property type="protein sequence ID" value="NDL55624.1"/>
    <property type="molecule type" value="Genomic_DNA"/>
</dbReference>
<dbReference type="Gene3D" id="3.90.1570.10">
    <property type="entry name" value="tt1808, chain A"/>
    <property type="match status" value="1"/>
</dbReference>
<dbReference type="InterPro" id="IPR012296">
    <property type="entry name" value="Nuclease_put_TT1808"/>
</dbReference>
<dbReference type="InterPro" id="IPR008538">
    <property type="entry name" value="Uma2"/>
</dbReference>
<gene>
    <name evidence="2" type="ORF">F7O44_00900</name>
</gene>
<evidence type="ECO:0000313" key="3">
    <source>
        <dbReference type="Proteomes" id="UP000460435"/>
    </source>
</evidence>
<dbReference type="PANTHER" id="PTHR34107:SF4">
    <property type="entry name" value="SLL1222 PROTEIN"/>
    <property type="match status" value="1"/>
</dbReference>
<protein>
    <submittedName>
        <fullName evidence="2">Uma2 family endonuclease</fullName>
    </submittedName>
</protein>
<dbReference type="Proteomes" id="UP000460435">
    <property type="component" value="Unassembled WGS sequence"/>
</dbReference>
<dbReference type="RefSeq" id="WP_162448318.1">
    <property type="nucleotide sequence ID" value="NZ_WLZY01000001.1"/>
</dbReference>
<keyword evidence="2" id="KW-0540">Nuclease</keyword>
<keyword evidence="2" id="KW-0378">Hydrolase</keyword>
<dbReference type="PANTHER" id="PTHR34107">
    <property type="entry name" value="SLL0198 PROTEIN-RELATED"/>
    <property type="match status" value="1"/>
</dbReference>